<accession>E0SP06</accession>
<evidence type="ECO:0000256" key="2">
    <source>
        <dbReference type="ARBA" id="ARBA00022801"/>
    </source>
</evidence>
<proteinExistence type="predicted"/>
<name>E0SP06_IGNAA</name>
<evidence type="ECO:0000256" key="1">
    <source>
        <dbReference type="ARBA" id="ARBA00022722"/>
    </source>
</evidence>
<dbReference type="HOGENOM" id="CLU_026621_5_2_2"/>
<dbReference type="InterPro" id="IPR004843">
    <property type="entry name" value="Calcineurin-like_PHP"/>
</dbReference>
<gene>
    <name evidence="5" type="ordered locus">Igag_1140</name>
</gene>
<dbReference type="BioCyc" id="IAGG583356:GHAH-1122-MONOMER"/>
<dbReference type="PANTHER" id="PTHR30337:SF0">
    <property type="entry name" value="NUCLEASE SBCCD SUBUNIT D"/>
    <property type="match status" value="1"/>
</dbReference>
<evidence type="ECO:0000313" key="6">
    <source>
        <dbReference type="Proteomes" id="UP000001304"/>
    </source>
</evidence>
<organism evidence="5 6">
    <name type="scientific">Ignisphaera aggregans (strain DSM 17230 / JCM 13409 / AQ1.S1)</name>
    <dbReference type="NCBI Taxonomy" id="583356"/>
    <lineage>
        <taxon>Archaea</taxon>
        <taxon>Thermoproteota</taxon>
        <taxon>Thermoprotei</taxon>
        <taxon>Desulfurococcales</taxon>
        <taxon>Desulfurococcaceae</taxon>
        <taxon>Ignisphaera</taxon>
    </lineage>
</organism>
<dbReference type="STRING" id="583356.Igag_1140"/>
<dbReference type="KEGG" id="iag:Igag_1140"/>
<sequence>MRILHVSDTHLGAMPNGLLSRARDVYEAFKESIDIAIEERVQLYIHSGDFFDSPNPPPEAYIVAYRNLKKLKDHGIKVIVIAGQHDIPKRYASTPLFLLSDVGTIDILAVDKPIHTSINIDGSELEIVGVPYSSRSSISRVKPLKKPSILVAHLLLKEIGIPSEEADISINDFPDGFSYIALGDYHIKSVYRHSSGTPIVYPGATEIFKVNECCDKYVAIADIDNRNVDINFIKIQSVRPWIIIECRDLNTFSERLQQSIKELSLKSNKKPPIVIVNAYNVKVELIAKILDGLKLKRVIEYYRIRAEGEDKEIEMHIPSLENQYDMVSIDIVLKKIIQDDKLVELLSNFIKNPDRNTMALLVSYLRENPEVAKKLEKLYTRSIESFALNVDTDLKKDSNRSSEVRSTAGKRGILSYIG</sequence>
<feature type="domain" description="Calcineurin-like phosphoesterase" evidence="4">
    <location>
        <begin position="1"/>
        <end position="108"/>
    </location>
</feature>
<protein>
    <submittedName>
        <fullName evidence="5">Nuclease SbcCD, D subunit</fullName>
    </submittedName>
</protein>
<dbReference type="Pfam" id="PF00149">
    <property type="entry name" value="Metallophos"/>
    <property type="match status" value="1"/>
</dbReference>
<dbReference type="SUPFAM" id="SSF56300">
    <property type="entry name" value="Metallo-dependent phosphatases"/>
    <property type="match status" value="1"/>
</dbReference>
<keyword evidence="2" id="KW-0378">Hydrolase</keyword>
<evidence type="ECO:0000256" key="3">
    <source>
        <dbReference type="ARBA" id="ARBA00022839"/>
    </source>
</evidence>
<keyword evidence="6" id="KW-1185">Reference proteome</keyword>
<dbReference type="PANTHER" id="PTHR30337">
    <property type="entry name" value="COMPONENT OF ATP-DEPENDENT DSDNA EXONUCLEASE"/>
    <property type="match status" value="1"/>
</dbReference>
<dbReference type="InterPro" id="IPR050535">
    <property type="entry name" value="DNA_Repair-Maintenance_Comp"/>
</dbReference>
<dbReference type="InterPro" id="IPR041796">
    <property type="entry name" value="Mre11_N"/>
</dbReference>
<evidence type="ECO:0000313" key="5">
    <source>
        <dbReference type="EMBL" id="ADM27952.1"/>
    </source>
</evidence>
<keyword evidence="3" id="KW-0269">Exonuclease</keyword>
<dbReference type="EMBL" id="CP002098">
    <property type="protein sequence ID" value="ADM27952.1"/>
    <property type="molecule type" value="Genomic_DNA"/>
</dbReference>
<reference evidence="5 6" key="1">
    <citation type="journal article" date="2010" name="Stand. Genomic Sci.">
        <title>Complete genome sequence of Ignisphaera aggregans type strain (AQ1.S1).</title>
        <authorList>
            <person name="Goker M."/>
            <person name="Held B."/>
            <person name="Lapidus A."/>
            <person name="Nolan M."/>
            <person name="Spring S."/>
            <person name="Yasawong M."/>
            <person name="Lucas S."/>
            <person name="Glavina Del Rio T."/>
            <person name="Tice H."/>
            <person name="Cheng J.F."/>
            <person name="Goodwin L."/>
            <person name="Tapia R."/>
            <person name="Pitluck S."/>
            <person name="Liolios K."/>
            <person name="Ivanova N."/>
            <person name="Mavromatis K."/>
            <person name="Mikhailova N."/>
            <person name="Pati A."/>
            <person name="Chen A."/>
            <person name="Palaniappan K."/>
            <person name="Brambilla E."/>
            <person name="Land M."/>
            <person name="Hauser L."/>
            <person name="Chang Y.J."/>
            <person name="Jeffries C.D."/>
            <person name="Brettin T."/>
            <person name="Detter J.C."/>
            <person name="Han C."/>
            <person name="Rohde M."/>
            <person name="Sikorski J."/>
            <person name="Woyke T."/>
            <person name="Bristow J."/>
            <person name="Eisen J.A."/>
            <person name="Markowitz V."/>
            <person name="Hugenholtz P."/>
            <person name="Kyrpides N.C."/>
            <person name="Klenk H.P."/>
        </authorList>
    </citation>
    <scope>NUCLEOTIDE SEQUENCE [LARGE SCALE GENOMIC DNA]</scope>
    <source>
        <strain evidence="6">DSM 17230 / JCM 13409 / AQ1.S1</strain>
    </source>
</reference>
<dbReference type="GO" id="GO:0004527">
    <property type="term" value="F:exonuclease activity"/>
    <property type="evidence" value="ECO:0007669"/>
    <property type="project" value="UniProtKB-KW"/>
</dbReference>
<dbReference type="AlphaFoldDB" id="E0SP06"/>
<evidence type="ECO:0000259" key="4">
    <source>
        <dbReference type="Pfam" id="PF00149"/>
    </source>
</evidence>
<dbReference type="CDD" id="cd00840">
    <property type="entry name" value="MPP_Mre11_N"/>
    <property type="match status" value="1"/>
</dbReference>
<dbReference type="InterPro" id="IPR029052">
    <property type="entry name" value="Metallo-depent_PP-like"/>
</dbReference>
<dbReference type="Proteomes" id="UP000001304">
    <property type="component" value="Chromosome"/>
</dbReference>
<keyword evidence="1" id="KW-0540">Nuclease</keyword>
<dbReference type="Gene3D" id="3.60.21.10">
    <property type="match status" value="1"/>
</dbReference>